<dbReference type="InterPro" id="IPR059100">
    <property type="entry name" value="TSP3_bac"/>
</dbReference>
<reference evidence="11" key="2">
    <citation type="submission" date="2016-11" db="EMBL/GenBank/DDBJ databases">
        <authorList>
            <person name="Varghese N."/>
            <person name="Submissions S."/>
        </authorList>
    </citation>
    <scope>NUCLEOTIDE SEQUENCE [LARGE SCALE GENOMIC DNA]</scope>
    <source>
        <strain evidence="11">DX253</strain>
    </source>
</reference>
<dbReference type="InterPro" id="IPR018247">
    <property type="entry name" value="EF_Hand_1_Ca_BS"/>
</dbReference>
<evidence type="ECO:0000256" key="6">
    <source>
        <dbReference type="SAM" id="Phobius"/>
    </source>
</evidence>
<feature type="region of interest" description="Disordered" evidence="5">
    <location>
        <begin position="300"/>
        <end position="330"/>
    </location>
</feature>
<organism evidence="8 10">
    <name type="scientific">Haladaptatus paucihalophilus DX253</name>
    <dbReference type="NCBI Taxonomy" id="797209"/>
    <lineage>
        <taxon>Archaea</taxon>
        <taxon>Methanobacteriati</taxon>
        <taxon>Methanobacteriota</taxon>
        <taxon>Stenosarchaea group</taxon>
        <taxon>Halobacteria</taxon>
        <taxon>Halobacteriales</taxon>
        <taxon>Haladaptataceae</taxon>
        <taxon>Haladaptatus</taxon>
    </lineage>
</organism>
<dbReference type="AlphaFoldDB" id="E7QWA2"/>
<dbReference type="SUPFAM" id="SSF103647">
    <property type="entry name" value="TSP type-3 repeat"/>
    <property type="match status" value="1"/>
</dbReference>
<protein>
    <submittedName>
        <fullName evidence="9">IclR helix-turn-helix domain-containing protein</fullName>
    </submittedName>
    <submittedName>
        <fullName evidence="8">Membrane protein</fullName>
    </submittedName>
</protein>
<feature type="compositionally biased region" description="Acidic residues" evidence="5">
    <location>
        <begin position="185"/>
        <end position="197"/>
    </location>
</feature>
<dbReference type="EMBL" id="FRAN01000010">
    <property type="protein sequence ID" value="SHL66401.1"/>
    <property type="molecule type" value="Genomic_DNA"/>
</dbReference>
<dbReference type="EMBL" id="AEMG01000016">
    <property type="protein sequence ID" value="EFW91236.1"/>
    <property type="molecule type" value="Genomic_DNA"/>
</dbReference>
<evidence type="ECO:0000256" key="3">
    <source>
        <dbReference type="ARBA" id="ARBA00022729"/>
    </source>
</evidence>
<dbReference type="eggNOG" id="arCOG07561">
    <property type="taxonomic scope" value="Archaea"/>
</dbReference>
<dbReference type="STRING" id="797209.GCA_000376445_04404"/>
<gene>
    <name evidence="9" type="ORF">SAMN05444342_4362</name>
    <name evidence="8" type="ORF">ZOD2009_15451</name>
</gene>
<keyword evidence="6" id="KW-0812">Transmembrane</keyword>
<accession>E7QWA2</accession>
<dbReference type="Pfam" id="PF24034">
    <property type="entry name" value="DUF7343"/>
    <property type="match status" value="1"/>
</dbReference>
<name>E7QWA2_HALPU</name>
<reference evidence="8 10" key="1">
    <citation type="journal article" date="2014" name="ISME J.">
        <title>Trehalose/2-sulfotrehalose biosynthesis and glycine-betaine uptake are widely spread mechanisms for osmoadaptation in the Halobacteriales.</title>
        <authorList>
            <person name="Youssef N.H."/>
            <person name="Savage-Ashlock K.N."/>
            <person name="McCully A.L."/>
            <person name="Luedtke B."/>
            <person name="Shaw E.I."/>
            <person name="Hoff W.D."/>
            <person name="Elshahed M.S."/>
        </authorList>
    </citation>
    <scope>NUCLEOTIDE SEQUENCE [LARGE SCALE GENOMIC DNA]</scope>
    <source>
        <strain evidence="8 10">DX253</strain>
    </source>
</reference>
<dbReference type="eggNOG" id="arCOG00382">
    <property type="taxonomic scope" value="Archaea"/>
</dbReference>
<feature type="transmembrane region" description="Helical" evidence="6">
    <location>
        <begin position="273"/>
        <end position="293"/>
    </location>
</feature>
<evidence type="ECO:0000313" key="8">
    <source>
        <dbReference type="EMBL" id="EFW91236.1"/>
    </source>
</evidence>
<keyword evidence="3" id="KW-0732">Signal</keyword>
<dbReference type="GO" id="GO:0005509">
    <property type="term" value="F:calcium ion binding"/>
    <property type="evidence" value="ECO:0007669"/>
    <property type="project" value="InterPro"/>
</dbReference>
<evidence type="ECO:0000313" key="9">
    <source>
        <dbReference type="EMBL" id="SHL66401.1"/>
    </source>
</evidence>
<evidence type="ECO:0000313" key="11">
    <source>
        <dbReference type="Proteomes" id="UP000184203"/>
    </source>
</evidence>
<dbReference type="SUPFAM" id="SSF46785">
    <property type="entry name" value="Winged helix' DNA-binding domain"/>
    <property type="match status" value="1"/>
</dbReference>
<dbReference type="InterPro" id="IPR036390">
    <property type="entry name" value="WH_DNA-bd_sf"/>
</dbReference>
<dbReference type="Gene3D" id="1.10.10.10">
    <property type="entry name" value="Winged helix-like DNA-binding domain superfamily/Winged helix DNA-binding domain"/>
    <property type="match status" value="1"/>
</dbReference>
<keyword evidence="6" id="KW-1133">Transmembrane helix</keyword>
<reference evidence="9" key="3">
    <citation type="submission" date="2016-11" db="EMBL/GenBank/DDBJ databases">
        <authorList>
            <person name="Jaros S."/>
            <person name="Januszkiewicz K."/>
            <person name="Wedrychowicz H."/>
        </authorList>
    </citation>
    <scope>NUCLEOTIDE SEQUENCE [LARGE SCALE GENOMIC DNA]</scope>
    <source>
        <strain evidence="9">DX253</strain>
    </source>
</reference>
<dbReference type="PATRIC" id="fig|797209.4.peg.3053"/>
<feature type="compositionally biased region" description="Low complexity" evidence="5">
    <location>
        <begin position="249"/>
        <end position="259"/>
    </location>
</feature>
<dbReference type="InterPro" id="IPR036388">
    <property type="entry name" value="WH-like_DNA-bd_sf"/>
</dbReference>
<dbReference type="InterPro" id="IPR055767">
    <property type="entry name" value="DUF7343"/>
</dbReference>
<evidence type="ECO:0000256" key="1">
    <source>
        <dbReference type="ARBA" id="ARBA00004613"/>
    </source>
</evidence>
<dbReference type="Gene3D" id="4.10.1080.10">
    <property type="entry name" value="TSP type-3 repeat"/>
    <property type="match status" value="1"/>
</dbReference>
<dbReference type="RefSeq" id="WP_007981255.1">
    <property type="nucleotide sequence ID" value="NZ_AEMG01000016.1"/>
</dbReference>
<dbReference type="Proteomes" id="UP000184203">
    <property type="component" value="Unassembled WGS sequence"/>
</dbReference>
<dbReference type="Pfam" id="PF18884">
    <property type="entry name" value="TSP3_bac"/>
    <property type="match status" value="2"/>
</dbReference>
<keyword evidence="6" id="KW-0472">Membrane</keyword>
<evidence type="ECO:0000259" key="7">
    <source>
        <dbReference type="Pfam" id="PF24034"/>
    </source>
</evidence>
<evidence type="ECO:0000256" key="4">
    <source>
        <dbReference type="ARBA" id="ARBA00022837"/>
    </source>
</evidence>
<keyword evidence="11" id="KW-1185">Reference proteome</keyword>
<feature type="region of interest" description="Disordered" evidence="5">
    <location>
        <begin position="178"/>
        <end position="265"/>
    </location>
</feature>
<proteinExistence type="predicted"/>
<evidence type="ECO:0000313" key="10">
    <source>
        <dbReference type="Proteomes" id="UP000003751"/>
    </source>
</evidence>
<keyword evidence="2" id="KW-0964">Secreted</keyword>
<evidence type="ECO:0000256" key="5">
    <source>
        <dbReference type="SAM" id="MobiDB-lite"/>
    </source>
</evidence>
<dbReference type="Proteomes" id="UP000003751">
    <property type="component" value="Unassembled WGS sequence"/>
</dbReference>
<keyword evidence="4" id="KW-0106">Calcium</keyword>
<dbReference type="InterPro" id="IPR028974">
    <property type="entry name" value="TSP_type-3_rpt"/>
</dbReference>
<dbReference type="PROSITE" id="PS00018">
    <property type="entry name" value="EF_HAND_1"/>
    <property type="match status" value="1"/>
</dbReference>
<evidence type="ECO:0000256" key="2">
    <source>
        <dbReference type="ARBA" id="ARBA00022525"/>
    </source>
</evidence>
<sequence>MFGPRNRDWWSICAILVAFLVVGVALVPASVGGKGEADTGRIISINRTGNGVVTTTNGVTYVWQSEKYTANVTYQINASEGKYSVCLYDNRTGSDPEELDCQSTTIGNGSKATVSLNGSNATKTGERTLYFRLRPTFGSNVPTFDSRSINQTVITKEGDLDQDGLTNEFEVSKIRTDDWPKDAFNDPDMDSDGINDGEEIHKRKTNPISNDTDGDGLLDGKEILVGTNPRNADSDGDGIDDGTDPKPMSTADTTSSTATTGGGQGKSGGFSGLQWFLIGLLGFAIGGGAVAFWRNNHDNDEPNANASTPVVGDTPPPSPTEPAENEKEDDILTDEGLVLKLLNENRGRMKQVDIVDETGWSKSKVSRLLSRMEERGDINRLRVGRGNIVYLDGAKPSGARSPHEEDSYS</sequence>
<dbReference type="OrthoDB" id="284722at2157"/>
<comment type="subcellular location">
    <subcellularLocation>
        <location evidence="1">Secreted</location>
    </subcellularLocation>
</comment>
<feature type="domain" description="DUF7343" evidence="7">
    <location>
        <begin position="331"/>
        <end position="391"/>
    </location>
</feature>